<reference evidence="1 2" key="1">
    <citation type="submission" date="2020-08" db="EMBL/GenBank/DDBJ databases">
        <title>Genomic Encyclopedia of Type Strains, Phase IV (KMG-IV): sequencing the most valuable type-strain genomes for metagenomic binning, comparative biology and taxonomic classification.</title>
        <authorList>
            <person name="Goeker M."/>
        </authorList>
    </citation>
    <scope>NUCLEOTIDE SEQUENCE [LARGE SCALE GENOMIC DNA]</scope>
    <source>
        <strain evidence="1 2">DSM 17498</strain>
    </source>
</reference>
<evidence type="ECO:0000313" key="2">
    <source>
        <dbReference type="Proteomes" id="UP000521227"/>
    </source>
</evidence>
<accession>A0A840NBC9</accession>
<name>A0A840NBC9_9BRAD</name>
<dbReference type="Proteomes" id="UP000521227">
    <property type="component" value="Unassembled WGS sequence"/>
</dbReference>
<proteinExistence type="predicted"/>
<protein>
    <submittedName>
        <fullName evidence="1">Uncharacterized protein</fullName>
    </submittedName>
</protein>
<comment type="caution">
    <text evidence="1">The sequence shown here is derived from an EMBL/GenBank/DDBJ whole genome shotgun (WGS) entry which is preliminary data.</text>
</comment>
<sequence length="30" mass="3490">MTQRTGTSSSGKVYSYYTFVHPEFTLVDMR</sequence>
<organism evidence="1 2">
    <name type="scientific">Afipia massiliensis</name>
    <dbReference type="NCBI Taxonomy" id="211460"/>
    <lineage>
        <taxon>Bacteria</taxon>
        <taxon>Pseudomonadati</taxon>
        <taxon>Pseudomonadota</taxon>
        <taxon>Alphaproteobacteria</taxon>
        <taxon>Hyphomicrobiales</taxon>
        <taxon>Nitrobacteraceae</taxon>
        <taxon>Afipia</taxon>
    </lineage>
</organism>
<dbReference type="AlphaFoldDB" id="A0A840NBC9"/>
<dbReference type="EMBL" id="JACHIJ010000010">
    <property type="protein sequence ID" value="MBB5054971.1"/>
    <property type="molecule type" value="Genomic_DNA"/>
</dbReference>
<evidence type="ECO:0000313" key="1">
    <source>
        <dbReference type="EMBL" id="MBB5054971.1"/>
    </source>
</evidence>
<gene>
    <name evidence="1" type="ORF">HNQ36_004982</name>
</gene>